<name>K1REH6_9ZZZZ</name>
<gene>
    <name evidence="1" type="ORF">OBE_15903</name>
</gene>
<dbReference type="Gene3D" id="3.20.20.80">
    <property type="entry name" value="Glycosidases"/>
    <property type="match status" value="1"/>
</dbReference>
<dbReference type="GO" id="GO:0016798">
    <property type="term" value="F:hydrolase activity, acting on glycosyl bonds"/>
    <property type="evidence" value="ECO:0007669"/>
    <property type="project" value="UniProtKB-KW"/>
</dbReference>
<keyword evidence="1" id="KW-0326">Glycosidase</keyword>
<dbReference type="InterPro" id="IPR017853">
    <property type="entry name" value="GH"/>
</dbReference>
<sequence>MIAALHAAGIGVIMDVVYNHMYGNDNVLNRAVPYY</sequence>
<dbReference type="EC" id="3.2.1.-" evidence="1"/>
<organism evidence="1">
    <name type="scientific">human gut metagenome</name>
    <dbReference type="NCBI Taxonomy" id="408170"/>
    <lineage>
        <taxon>unclassified sequences</taxon>
        <taxon>metagenomes</taxon>
        <taxon>organismal metagenomes</taxon>
    </lineage>
</organism>
<evidence type="ECO:0000313" key="1">
    <source>
        <dbReference type="EMBL" id="EKC47057.1"/>
    </source>
</evidence>
<protein>
    <submittedName>
        <fullName evidence="1">Protein containing Glycosyl hydrolase, family 13, catalytic region domain protein</fullName>
        <ecNumber evidence="1">3.2.1.-</ecNumber>
    </submittedName>
</protein>
<comment type="caution">
    <text evidence="1">The sequence shown here is derived from an EMBL/GenBank/DDBJ whole genome shotgun (WGS) entry which is preliminary data.</text>
</comment>
<dbReference type="SUPFAM" id="SSF51445">
    <property type="entry name" value="(Trans)glycosidases"/>
    <property type="match status" value="1"/>
</dbReference>
<proteinExistence type="predicted"/>
<reference evidence="1" key="1">
    <citation type="journal article" date="2013" name="Environ. Microbiol.">
        <title>Microbiota from the distal guts of lean and obese adolescents exhibit partial functional redundancy besides clear differences in community structure.</title>
        <authorList>
            <person name="Ferrer M."/>
            <person name="Ruiz A."/>
            <person name="Lanza F."/>
            <person name="Haange S.B."/>
            <person name="Oberbach A."/>
            <person name="Till H."/>
            <person name="Bargiela R."/>
            <person name="Campoy C."/>
            <person name="Segura M.T."/>
            <person name="Richter M."/>
            <person name="von Bergen M."/>
            <person name="Seifert J."/>
            <person name="Suarez A."/>
        </authorList>
    </citation>
    <scope>NUCLEOTIDE SEQUENCE</scope>
</reference>
<dbReference type="AlphaFoldDB" id="K1REH6"/>
<accession>K1REH6</accession>
<feature type="non-terminal residue" evidence="1">
    <location>
        <position position="35"/>
    </location>
</feature>
<keyword evidence="1" id="KW-0378">Hydrolase</keyword>
<dbReference type="EMBL" id="AJWZ01010930">
    <property type="protein sequence ID" value="EKC47057.1"/>
    <property type="molecule type" value="Genomic_DNA"/>
</dbReference>